<dbReference type="AlphaFoldDB" id="A0AB35WLD9"/>
<accession>A0AB35WLD9</accession>
<dbReference type="InterPro" id="IPR002878">
    <property type="entry name" value="ChsH2_C"/>
</dbReference>
<evidence type="ECO:0000313" key="3">
    <source>
        <dbReference type="Proteomes" id="UP001307839"/>
    </source>
</evidence>
<organism evidence="2 3">
    <name type="scientific">Pseudomonas auratipiscis</name>
    <dbReference type="NCBI Taxonomy" id="3115853"/>
    <lineage>
        <taxon>Bacteria</taxon>
        <taxon>Pseudomonadati</taxon>
        <taxon>Pseudomonadota</taxon>
        <taxon>Gammaproteobacteria</taxon>
        <taxon>Pseudomonadales</taxon>
        <taxon>Pseudomonadaceae</taxon>
        <taxon>Pseudomonas</taxon>
    </lineage>
</organism>
<comment type="caution">
    <text evidence="2">The sequence shown here is derived from an EMBL/GenBank/DDBJ whole genome shotgun (WGS) entry which is preliminary data.</text>
</comment>
<dbReference type="Proteomes" id="UP001307839">
    <property type="component" value="Unassembled WGS sequence"/>
</dbReference>
<dbReference type="InterPro" id="IPR012340">
    <property type="entry name" value="NA-bd_OB-fold"/>
</dbReference>
<dbReference type="EMBL" id="JAZDQP010000001">
    <property type="protein sequence ID" value="MEE1865043.1"/>
    <property type="molecule type" value="Genomic_DNA"/>
</dbReference>
<dbReference type="SUPFAM" id="SSF50249">
    <property type="entry name" value="Nucleic acid-binding proteins"/>
    <property type="match status" value="1"/>
</dbReference>
<protein>
    <submittedName>
        <fullName evidence="2">OB-fold domain-containing protein</fullName>
    </submittedName>
</protein>
<evidence type="ECO:0000259" key="1">
    <source>
        <dbReference type="Pfam" id="PF01796"/>
    </source>
</evidence>
<gene>
    <name evidence="2" type="ORF">V0R53_01405</name>
</gene>
<feature type="domain" description="ChsH2 C-terminal OB-fold" evidence="1">
    <location>
        <begin position="56"/>
        <end position="110"/>
    </location>
</feature>
<dbReference type="PANTHER" id="PTHR34075">
    <property type="entry name" value="BLR3430 PROTEIN"/>
    <property type="match status" value="1"/>
</dbReference>
<dbReference type="PANTHER" id="PTHR34075:SF5">
    <property type="entry name" value="BLR3430 PROTEIN"/>
    <property type="match status" value="1"/>
</dbReference>
<name>A0AB35WLD9_9PSED</name>
<keyword evidence="3" id="KW-1185">Reference proteome</keyword>
<proteinExistence type="predicted"/>
<dbReference type="RefSeq" id="WP_136476296.1">
    <property type="nucleotide sequence ID" value="NZ_JAZDCU010000001.1"/>
</dbReference>
<dbReference type="InterPro" id="IPR052513">
    <property type="entry name" value="Thioester_dehydratase-like"/>
</dbReference>
<dbReference type="Pfam" id="PF01796">
    <property type="entry name" value="OB_ChsH2_C"/>
    <property type="match status" value="1"/>
</dbReference>
<evidence type="ECO:0000313" key="2">
    <source>
        <dbReference type="EMBL" id="MEE1865043.1"/>
    </source>
</evidence>
<sequence length="130" mass="14244">MSDVLATAAATLGPQEQYLEFLAQGRFMLQRSLSSGRYVFYPRVLIPGTGETDLVWEQAKGTGTLYAITVNRARNGSHNVALIDLDEGPRMMSRIEGRETAPIGSRVKARIIEEEGVAMVVFDVIEEVAA</sequence>
<reference evidence="2 3" key="1">
    <citation type="submission" date="2024-01" db="EMBL/GenBank/DDBJ databases">
        <title>Unpublished Manusciprt.</title>
        <authorList>
            <person name="Duman M."/>
            <person name="Valdes E.G."/>
            <person name="Ajmi N."/>
            <person name="Altun S."/>
            <person name="Saticioglu I.B."/>
        </authorList>
    </citation>
    <scope>NUCLEOTIDE SEQUENCE [LARGE SCALE GENOMIC DNA]</scope>
    <source>
        <strain evidence="2 3">120P</strain>
    </source>
</reference>